<evidence type="ECO:0000313" key="1">
    <source>
        <dbReference type="EMBL" id="CAN0216693.1"/>
    </source>
</evidence>
<dbReference type="Proteomes" id="UP001162501">
    <property type="component" value="Chromosome 24"/>
</dbReference>
<gene>
    <name evidence="1" type="ORF">MRATA1EN22A_LOCUS13793</name>
</gene>
<accession>A0AC59Z4C1</accession>
<organism evidence="1 2">
    <name type="scientific">Rangifer tarandus platyrhynchus</name>
    <name type="common">Svalbard reindeer</name>
    <dbReference type="NCBI Taxonomy" id="3082113"/>
    <lineage>
        <taxon>Eukaryota</taxon>
        <taxon>Metazoa</taxon>
        <taxon>Chordata</taxon>
        <taxon>Craniata</taxon>
        <taxon>Vertebrata</taxon>
        <taxon>Euteleostomi</taxon>
        <taxon>Mammalia</taxon>
        <taxon>Eutheria</taxon>
        <taxon>Laurasiatheria</taxon>
        <taxon>Artiodactyla</taxon>
        <taxon>Ruminantia</taxon>
        <taxon>Pecora</taxon>
        <taxon>Cervidae</taxon>
        <taxon>Odocoileinae</taxon>
        <taxon>Rangifer</taxon>
    </lineage>
</organism>
<sequence length="111" mass="11123">MLCHHLARQQVGSLPWAAGPSGTAAPSPTCPAQALERVLPQVSPCCTSGVSGAAEDGDFTGILGSTHADMSPPGGRADADPCDPMLGSEAALPVLRSCLSHGCLESLKGTN</sequence>
<reference evidence="1" key="1">
    <citation type="submission" date="2023-05" db="EMBL/GenBank/DDBJ databases">
        <authorList>
            <consortium name="ELIXIR-Norway"/>
        </authorList>
    </citation>
    <scope>NUCLEOTIDE SEQUENCE</scope>
</reference>
<name>A0AC59Z4C1_RANTA</name>
<proteinExistence type="predicted"/>
<protein>
    <submittedName>
        <fullName evidence="1">Uncharacterized protein</fullName>
    </submittedName>
</protein>
<feature type="non-terminal residue" evidence="1">
    <location>
        <position position="111"/>
    </location>
</feature>
<dbReference type="EMBL" id="OX596108">
    <property type="protein sequence ID" value="CAN0216693.1"/>
    <property type="molecule type" value="Genomic_DNA"/>
</dbReference>
<reference evidence="1" key="2">
    <citation type="submission" date="2025-03" db="EMBL/GenBank/DDBJ databases">
        <authorList>
            <consortium name="ELIXIR-Norway"/>
            <consortium name="Elixir Norway"/>
        </authorList>
    </citation>
    <scope>NUCLEOTIDE SEQUENCE</scope>
</reference>
<evidence type="ECO:0000313" key="2">
    <source>
        <dbReference type="Proteomes" id="UP001162501"/>
    </source>
</evidence>